<reference evidence="2 3" key="1">
    <citation type="submission" date="2018-06" db="EMBL/GenBank/DDBJ databases">
        <title>Genome conservation of Clostridium tetani.</title>
        <authorList>
            <person name="Bruggemann H."/>
            <person name="Popoff M.R."/>
        </authorList>
    </citation>
    <scope>NUCLEOTIDE SEQUENCE [LARGE SCALE GENOMIC DNA]</scope>
    <source>
        <strain evidence="2 3">63.05</strain>
    </source>
</reference>
<dbReference type="InterPro" id="IPR000182">
    <property type="entry name" value="GNAT_dom"/>
</dbReference>
<dbReference type="EMBL" id="QMAU01000028">
    <property type="protein sequence ID" value="RXI56749.1"/>
    <property type="molecule type" value="Genomic_DNA"/>
</dbReference>
<accession>A0ABY0EPX4</accession>
<dbReference type="InterPro" id="IPR016181">
    <property type="entry name" value="Acyl_CoA_acyltransferase"/>
</dbReference>
<name>A0ABY0EPX4_CLOTA</name>
<comment type="caution">
    <text evidence="2">The sequence shown here is derived from an EMBL/GenBank/DDBJ whole genome shotgun (WGS) entry which is preliminary data.</text>
</comment>
<dbReference type="Pfam" id="PF13420">
    <property type="entry name" value="Acetyltransf_4"/>
    <property type="match status" value="1"/>
</dbReference>
<organism evidence="2 3">
    <name type="scientific">Clostridium tetani</name>
    <dbReference type="NCBI Taxonomy" id="1513"/>
    <lineage>
        <taxon>Bacteria</taxon>
        <taxon>Bacillati</taxon>
        <taxon>Bacillota</taxon>
        <taxon>Clostridia</taxon>
        <taxon>Eubacteriales</taxon>
        <taxon>Clostridiaceae</taxon>
        <taxon>Clostridium</taxon>
    </lineage>
</organism>
<gene>
    <name evidence="2" type="ORF">DP131_06620</name>
</gene>
<proteinExistence type="predicted"/>
<dbReference type="Gene3D" id="3.40.630.30">
    <property type="match status" value="1"/>
</dbReference>
<dbReference type="RefSeq" id="WP_023439068.1">
    <property type="nucleotide sequence ID" value="NZ_CASHSW010000026.1"/>
</dbReference>
<evidence type="ECO:0000313" key="2">
    <source>
        <dbReference type="EMBL" id="RXI56749.1"/>
    </source>
</evidence>
<dbReference type="SUPFAM" id="SSF55729">
    <property type="entry name" value="Acyl-CoA N-acyltransferases (Nat)"/>
    <property type="match status" value="1"/>
</dbReference>
<protein>
    <submittedName>
        <fullName evidence="2">GNAT family N-acetyltransferase</fullName>
    </submittedName>
</protein>
<evidence type="ECO:0000259" key="1">
    <source>
        <dbReference type="PROSITE" id="PS51186"/>
    </source>
</evidence>
<dbReference type="Proteomes" id="UP000290273">
    <property type="component" value="Unassembled WGS sequence"/>
</dbReference>
<dbReference type="PROSITE" id="PS51186">
    <property type="entry name" value="GNAT"/>
    <property type="match status" value="1"/>
</dbReference>
<evidence type="ECO:0000313" key="3">
    <source>
        <dbReference type="Proteomes" id="UP000290273"/>
    </source>
</evidence>
<sequence length="165" mass="19954">MVDIFIKYHDIELSTVTKNCIEDIYQSLTLDKECINKNICFDYIYERFLEYYISENEFFLKIKNTDNNIGIIKGRMEFTNTVEIWLNCFYIYERYRNKGEGSKVLDIFTKEIKKEFLVQEIYSVLSNEKLKSLGFWYKNGYSVIKNIKKDYGHTYNNLIILKKER</sequence>
<feature type="domain" description="N-acetyltransferase" evidence="1">
    <location>
        <begin position="11"/>
        <end position="165"/>
    </location>
</feature>